<sequence length="205" mass="22537">MKILLEIQGGSTKENIGKLWFSAPEPTLARGTAADPARRVLRAPVCCRVGRTFGERSKVAEISSRIIPLLTYSSDFGAARLDPCELRTVVPYTYTLSEPSAELHDVEESAGPAVESGRGHIVERSSQDRPQFGYSNKTKTHSTGDIMTPHEPPPNPIHNGVPDQGGGGRKRLLNVVRSDTCRRPRAPDDPGRFLRHLVEFVRSTK</sequence>
<name>A0A4C1X3I2_EUMVA</name>
<proteinExistence type="predicted"/>
<dbReference type="AlphaFoldDB" id="A0A4C1X3I2"/>
<dbReference type="EMBL" id="BGZK01000704">
    <property type="protein sequence ID" value="GBP56929.1"/>
    <property type="molecule type" value="Genomic_DNA"/>
</dbReference>
<accession>A0A4C1X3I2</accession>
<dbReference type="OrthoDB" id="361102at2759"/>
<evidence type="ECO:0000256" key="1">
    <source>
        <dbReference type="SAM" id="MobiDB-lite"/>
    </source>
</evidence>
<organism evidence="2 3">
    <name type="scientific">Eumeta variegata</name>
    <name type="common">Bagworm moth</name>
    <name type="synonym">Eumeta japonica</name>
    <dbReference type="NCBI Taxonomy" id="151549"/>
    <lineage>
        <taxon>Eukaryota</taxon>
        <taxon>Metazoa</taxon>
        <taxon>Ecdysozoa</taxon>
        <taxon>Arthropoda</taxon>
        <taxon>Hexapoda</taxon>
        <taxon>Insecta</taxon>
        <taxon>Pterygota</taxon>
        <taxon>Neoptera</taxon>
        <taxon>Endopterygota</taxon>
        <taxon>Lepidoptera</taxon>
        <taxon>Glossata</taxon>
        <taxon>Ditrysia</taxon>
        <taxon>Tineoidea</taxon>
        <taxon>Psychidae</taxon>
        <taxon>Oiketicinae</taxon>
        <taxon>Eumeta</taxon>
    </lineage>
</organism>
<evidence type="ECO:0000313" key="2">
    <source>
        <dbReference type="EMBL" id="GBP56929.1"/>
    </source>
</evidence>
<keyword evidence="3" id="KW-1185">Reference proteome</keyword>
<evidence type="ECO:0000313" key="3">
    <source>
        <dbReference type="Proteomes" id="UP000299102"/>
    </source>
</evidence>
<protein>
    <submittedName>
        <fullName evidence="2">Uncharacterized protein</fullName>
    </submittedName>
</protein>
<feature type="region of interest" description="Disordered" evidence="1">
    <location>
        <begin position="124"/>
        <end position="172"/>
    </location>
</feature>
<comment type="caution">
    <text evidence="2">The sequence shown here is derived from an EMBL/GenBank/DDBJ whole genome shotgun (WGS) entry which is preliminary data.</text>
</comment>
<dbReference type="Proteomes" id="UP000299102">
    <property type="component" value="Unassembled WGS sequence"/>
</dbReference>
<reference evidence="2 3" key="1">
    <citation type="journal article" date="2019" name="Commun. Biol.">
        <title>The bagworm genome reveals a unique fibroin gene that provides high tensile strength.</title>
        <authorList>
            <person name="Kono N."/>
            <person name="Nakamura H."/>
            <person name="Ohtoshi R."/>
            <person name="Tomita M."/>
            <person name="Numata K."/>
            <person name="Arakawa K."/>
        </authorList>
    </citation>
    <scope>NUCLEOTIDE SEQUENCE [LARGE SCALE GENOMIC DNA]</scope>
</reference>
<feature type="compositionally biased region" description="Polar residues" evidence="1">
    <location>
        <begin position="133"/>
        <end position="145"/>
    </location>
</feature>
<gene>
    <name evidence="2" type="ORF">EVAR_33986_1</name>
</gene>